<organism evidence="1 2">
    <name type="scientific">Candidatus Campbellbacteria bacterium RIFCSPHIGHO2_12_FULL_35_10</name>
    <dbReference type="NCBI Taxonomy" id="1797578"/>
    <lineage>
        <taxon>Bacteria</taxon>
        <taxon>Candidatus Campbelliibacteriota</taxon>
    </lineage>
</organism>
<evidence type="ECO:0000313" key="1">
    <source>
        <dbReference type="EMBL" id="OGD68439.1"/>
    </source>
</evidence>
<dbReference type="EMBL" id="MFAA01000035">
    <property type="protein sequence ID" value="OGD68439.1"/>
    <property type="molecule type" value="Genomic_DNA"/>
</dbReference>
<comment type="caution">
    <text evidence="1">The sequence shown here is derived from an EMBL/GenBank/DDBJ whole genome shotgun (WGS) entry which is preliminary data.</text>
</comment>
<dbReference type="Proteomes" id="UP000185891">
    <property type="component" value="Unassembled WGS sequence"/>
</dbReference>
<name>A0A1F5ELZ4_9BACT</name>
<protein>
    <submittedName>
        <fullName evidence="1">Uncharacterized protein</fullName>
    </submittedName>
</protein>
<proteinExistence type="predicted"/>
<accession>A0A1F5ELZ4</accession>
<dbReference type="AlphaFoldDB" id="A0A1F5ELZ4"/>
<reference evidence="1 2" key="1">
    <citation type="journal article" date="2016" name="Nat. Commun.">
        <title>Thousands of microbial genomes shed light on interconnected biogeochemical processes in an aquifer system.</title>
        <authorList>
            <person name="Anantharaman K."/>
            <person name="Brown C.T."/>
            <person name="Hug L.A."/>
            <person name="Sharon I."/>
            <person name="Castelle C.J."/>
            <person name="Probst A.J."/>
            <person name="Thomas B.C."/>
            <person name="Singh A."/>
            <person name="Wilkins M.J."/>
            <person name="Karaoz U."/>
            <person name="Brodie E.L."/>
            <person name="Williams K.H."/>
            <person name="Hubbard S.S."/>
            <person name="Banfield J.F."/>
        </authorList>
    </citation>
    <scope>NUCLEOTIDE SEQUENCE [LARGE SCALE GENOMIC DNA]</scope>
</reference>
<sequence length="86" mass="10210">MSFIHNKNTDINIDINTNINKKEINRICYNRAHRVFYLGFYKINVSIILSDCHVRHHFCFFKKSGVGFAKFIDEKSLLLVFENELL</sequence>
<gene>
    <name evidence="1" type="ORF">A3E89_00330</name>
</gene>
<evidence type="ECO:0000313" key="2">
    <source>
        <dbReference type="Proteomes" id="UP000185891"/>
    </source>
</evidence>